<dbReference type="PANTHER" id="PTHR10039:SF14">
    <property type="entry name" value="NACHT DOMAIN-CONTAINING PROTEIN"/>
    <property type="match status" value="1"/>
</dbReference>
<dbReference type="InterPro" id="IPR013087">
    <property type="entry name" value="Znf_C2H2_type"/>
</dbReference>
<dbReference type="Gene3D" id="3.40.50.300">
    <property type="entry name" value="P-loop containing nucleotide triphosphate hydrolases"/>
    <property type="match status" value="1"/>
</dbReference>
<dbReference type="Gene3D" id="3.30.160.60">
    <property type="entry name" value="Classic Zinc Finger"/>
    <property type="match status" value="2"/>
</dbReference>
<evidence type="ECO:0000313" key="7">
    <source>
        <dbReference type="EMBL" id="OLN85474.1"/>
    </source>
</evidence>
<dbReference type="SMART" id="SM00355">
    <property type="entry name" value="ZnF_C2H2"/>
    <property type="match status" value="3"/>
</dbReference>
<comment type="caution">
    <text evidence="7">The sequence shown here is derived from an EMBL/GenBank/DDBJ whole genome shotgun (WGS) entry which is preliminary data.</text>
</comment>
<keyword evidence="2" id="KW-0677">Repeat</keyword>
<dbReference type="InterPro" id="IPR027417">
    <property type="entry name" value="P-loop_NTPase"/>
</dbReference>
<feature type="domain" description="C2H2-type" evidence="6">
    <location>
        <begin position="971"/>
        <end position="998"/>
    </location>
</feature>
<feature type="domain" description="C2H2-type" evidence="6">
    <location>
        <begin position="999"/>
        <end position="1026"/>
    </location>
</feature>
<protein>
    <submittedName>
        <fullName evidence="7">Early growth response protein 1-like protein 2</fullName>
    </submittedName>
</protein>
<gene>
    <name evidence="7" type="ORF">CCHL11_08069</name>
</gene>
<dbReference type="PROSITE" id="PS00028">
    <property type="entry name" value="ZINC_FINGER_C2H2_1"/>
    <property type="match status" value="2"/>
</dbReference>
<sequence>MAEDSGACRAPDLHVDVEEALEKSAEEFAALLNANHVEEYERTTAYDVYRDLHDIQFKQQQKKAMMNLNRIQMFLDGMVALQTILEDLAFRNVDLVMACVWGPMKFLLQTTNVNDKAFDHILEVYQQLGIEIPPLSEYKQLFMESQSGKQCLLHLYRDILDFHRLAYKLFSLRSSLWVKLHKATWKDLEPTFNHLASSLRLHSEFIRAQGPSLHNRAAFRIHDSGPGSDNNSDDMCRKFREYMYSHDSLRKRFRTEEESRRRGQKDKILNWIAAPNKTETLHASFVAKREICPDNGRWLYKRHDPIYNWMREDPPQDSTIWVHGPKGMGKTVLSSLVITHLRELLHKERIPPDAQVCYFYCQEGDQEMDRYLGILRGILYQLVSAAEIPNHDAGLSPPSNNNAAVLPLCEDKITNSGGSTLATAEAAVPLIEAFFDICPRQYVVIDGLDECAAATEVQQAVAFLTSQVSRCEGINIGQLRVLFMSQPTAEVRRAMVKHGVPGEGGREVELDVRDNAQDIRNYVKKRMEPGELRKRNRRFNLTEADRQDIEDKISAQSEGLFLYAELAMEYLVKQCTKAELLEKVKPGMLPDGVSKMYDTLLATLKENLQAESPAHWEKAKLLLGWLVCAHRPLKWHEIQAILAFDPVSDTVDFDLRMIRTDNITEFLGSLHGTCLTRVLLTKAPRHLVLTKHIDARAVQCDLAILCLRYLSLPCFTDKNYTEADRHGHILKGYFSFQDYAAAQWFKHIDTVITDCREIFPSPSSDNDAEPQARQRQFASRAASLASALERFTTAYDSDLEPASSPHPDLPLENISEFLPLPFHAHLHRVWNHIYAHQKSPVEDRNAVSLPLLAASLAANRDALERDFRPATPTGPGSEDTIETYYGPNLFKCRRTLCGFFHRGFDSRRDRDAHHNRHDRPYVCPLETCGFAPVGFSSNKDRERHVRNYHPELSDAPSAFLQMSRRVETARFTCTICSKSFTRNINLKGHERSHFGERPFACSTCGKAFARLNDCRRHERIHTRKGT</sequence>
<keyword evidence="8" id="KW-1185">Reference proteome</keyword>
<evidence type="ECO:0000313" key="8">
    <source>
        <dbReference type="Proteomes" id="UP000186583"/>
    </source>
</evidence>
<evidence type="ECO:0000256" key="2">
    <source>
        <dbReference type="ARBA" id="ARBA00022737"/>
    </source>
</evidence>
<dbReference type="STRING" id="708187.A0A1Q8RMC1"/>
<dbReference type="FunFam" id="3.30.160.60:FF:000184">
    <property type="entry name" value="Zinc finger protein 333"/>
    <property type="match status" value="1"/>
</dbReference>
<dbReference type="Pfam" id="PF24883">
    <property type="entry name" value="NPHP3_N"/>
    <property type="match status" value="1"/>
</dbReference>
<reference evidence="7 8" key="1">
    <citation type="submission" date="2016-11" db="EMBL/GenBank/DDBJ databases">
        <title>Draft Genome Assembly of Colletotrichum chlorophyti a pathogen of herbaceous plants.</title>
        <authorList>
            <person name="Gan P."/>
            <person name="Narusaka M."/>
            <person name="Tsushima A."/>
            <person name="Narusaka Y."/>
            <person name="Takano Y."/>
            <person name="Shirasu K."/>
        </authorList>
    </citation>
    <scope>NUCLEOTIDE SEQUENCE [LARGE SCALE GENOMIC DNA]</scope>
    <source>
        <strain evidence="7 8">NTL11</strain>
    </source>
</reference>
<dbReference type="InterPro" id="IPR056884">
    <property type="entry name" value="NPHP3-like_N"/>
</dbReference>
<keyword evidence="4" id="KW-0862">Zinc</keyword>
<dbReference type="SUPFAM" id="SSF57667">
    <property type="entry name" value="beta-beta-alpha zinc fingers"/>
    <property type="match status" value="1"/>
</dbReference>
<dbReference type="Proteomes" id="UP000186583">
    <property type="component" value="Unassembled WGS sequence"/>
</dbReference>
<dbReference type="SUPFAM" id="SSF52540">
    <property type="entry name" value="P-loop containing nucleoside triphosphate hydrolases"/>
    <property type="match status" value="1"/>
</dbReference>
<proteinExistence type="predicted"/>
<keyword evidence="3 5" id="KW-0863">Zinc-finger</keyword>
<organism evidence="7 8">
    <name type="scientific">Colletotrichum chlorophyti</name>
    <dbReference type="NCBI Taxonomy" id="708187"/>
    <lineage>
        <taxon>Eukaryota</taxon>
        <taxon>Fungi</taxon>
        <taxon>Dikarya</taxon>
        <taxon>Ascomycota</taxon>
        <taxon>Pezizomycotina</taxon>
        <taxon>Sordariomycetes</taxon>
        <taxon>Hypocreomycetidae</taxon>
        <taxon>Glomerellales</taxon>
        <taxon>Glomerellaceae</taxon>
        <taxon>Colletotrichum</taxon>
    </lineage>
</organism>
<evidence type="ECO:0000256" key="3">
    <source>
        <dbReference type="ARBA" id="ARBA00022771"/>
    </source>
</evidence>
<name>A0A1Q8RMC1_9PEZI</name>
<evidence type="ECO:0000259" key="6">
    <source>
        <dbReference type="PROSITE" id="PS50157"/>
    </source>
</evidence>
<dbReference type="EMBL" id="MPGH01000164">
    <property type="protein sequence ID" value="OLN85474.1"/>
    <property type="molecule type" value="Genomic_DNA"/>
</dbReference>
<evidence type="ECO:0000256" key="5">
    <source>
        <dbReference type="PROSITE-ProRule" id="PRU00042"/>
    </source>
</evidence>
<dbReference type="GO" id="GO:0008270">
    <property type="term" value="F:zinc ion binding"/>
    <property type="evidence" value="ECO:0007669"/>
    <property type="project" value="UniProtKB-KW"/>
</dbReference>
<accession>A0A1Q8RMC1</accession>
<dbReference type="OrthoDB" id="21416at2759"/>
<dbReference type="InterPro" id="IPR036236">
    <property type="entry name" value="Znf_C2H2_sf"/>
</dbReference>
<dbReference type="PANTHER" id="PTHR10039">
    <property type="entry name" value="AMELOGENIN"/>
    <property type="match status" value="1"/>
</dbReference>
<keyword evidence="1" id="KW-0479">Metal-binding</keyword>
<dbReference type="PROSITE" id="PS50157">
    <property type="entry name" value="ZINC_FINGER_C2H2_2"/>
    <property type="match status" value="2"/>
</dbReference>
<dbReference type="AlphaFoldDB" id="A0A1Q8RMC1"/>
<evidence type="ECO:0000256" key="4">
    <source>
        <dbReference type="ARBA" id="ARBA00022833"/>
    </source>
</evidence>
<evidence type="ECO:0000256" key="1">
    <source>
        <dbReference type="ARBA" id="ARBA00022723"/>
    </source>
</evidence>